<evidence type="ECO:0000313" key="3">
    <source>
        <dbReference type="Proteomes" id="UP000195877"/>
    </source>
</evidence>
<dbReference type="AlphaFoldDB" id="A0A1Y6H6N7"/>
<protein>
    <submittedName>
        <fullName evidence="2">Conditioned medium factor (Density-sensing factor)</fullName>
    </submittedName>
</protein>
<reference evidence="1 3" key="1">
    <citation type="submission" date="2017-05" db="EMBL/GenBank/DDBJ databases">
        <authorList>
            <person name="Blom J."/>
        </authorList>
    </citation>
    <scope>NUCLEOTIDE SEQUENCE [LARGE SCALE GENOMIC DNA]</scope>
    <source>
        <strain evidence="1">PD885</strain>
    </source>
</reference>
<sequence>MCYAQDSAQNGAWLLTLQSASPVAQRGYVLMEGDARTQLASSVRHRRQQVGRSLTLNALLSGNDTRGATLLSRP</sequence>
<evidence type="ECO:0000313" key="2">
    <source>
        <dbReference type="EMBL" id="SMR04645.1"/>
    </source>
</evidence>
<dbReference type="EMBL" id="LT853885">
    <property type="protein sequence ID" value="SMR04645.1"/>
    <property type="molecule type" value="Genomic_DNA"/>
</dbReference>
<dbReference type="Proteomes" id="UP000195953">
    <property type="component" value="Chromosome 1"/>
</dbReference>
<organism evidence="2 4">
    <name type="scientific">Xanthomonas fragariae</name>
    <dbReference type="NCBI Taxonomy" id="48664"/>
    <lineage>
        <taxon>Bacteria</taxon>
        <taxon>Pseudomonadati</taxon>
        <taxon>Pseudomonadota</taxon>
        <taxon>Gammaproteobacteria</taxon>
        <taxon>Lysobacterales</taxon>
        <taxon>Lysobacteraceae</taxon>
        <taxon>Xanthomonas</taxon>
    </lineage>
</organism>
<dbReference type="KEGG" id="xfr:BER92_16400"/>
<keyword evidence="3" id="KW-1185">Reference proteome</keyword>
<reference evidence="2 4" key="2">
    <citation type="submission" date="2017-05" db="EMBL/GenBank/DDBJ databases">
        <authorList>
            <person name="Song R."/>
            <person name="Chenine A.L."/>
            <person name="Ruprecht R.M."/>
        </authorList>
    </citation>
    <scope>NUCLEOTIDE SEQUENCE [LARGE SCALE GENOMIC DNA]</scope>
    <source>
        <strain evidence="2">PD5205</strain>
    </source>
</reference>
<evidence type="ECO:0000313" key="1">
    <source>
        <dbReference type="EMBL" id="SMQ97890.1"/>
    </source>
</evidence>
<dbReference type="EMBL" id="LT853882">
    <property type="protein sequence ID" value="SMQ97890.1"/>
    <property type="molecule type" value="Genomic_DNA"/>
</dbReference>
<dbReference type="Proteomes" id="UP000195877">
    <property type="component" value="Chromosome 1"/>
</dbReference>
<dbReference type="STRING" id="48664.BER92_16400"/>
<evidence type="ECO:0000313" key="4">
    <source>
        <dbReference type="Proteomes" id="UP000195953"/>
    </source>
</evidence>
<gene>
    <name evidence="2" type="ORF">PD5205_03369</name>
    <name evidence="1" type="ORF">PD885_00622</name>
</gene>
<name>A0A1Y6H6N7_9XANT</name>
<proteinExistence type="predicted"/>
<accession>A0A1Y6H6N7</accession>